<protein>
    <submittedName>
        <fullName evidence="1">Uncharacterized protein</fullName>
    </submittedName>
</protein>
<accession>A0A2P2QN59</accession>
<sequence length="23" mass="2792">MNHMMHTTCYNFSLVPKYNLFLS</sequence>
<proteinExistence type="predicted"/>
<reference evidence="1" key="1">
    <citation type="submission" date="2018-02" db="EMBL/GenBank/DDBJ databases">
        <title>Rhizophora mucronata_Transcriptome.</title>
        <authorList>
            <person name="Meera S.P."/>
            <person name="Sreeshan A."/>
            <person name="Augustine A."/>
        </authorList>
    </citation>
    <scope>NUCLEOTIDE SEQUENCE</scope>
    <source>
        <tissue evidence="1">Leaf</tissue>
    </source>
</reference>
<evidence type="ECO:0000313" key="1">
    <source>
        <dbReference type="EMBL" id="MBX68456.1"/>
    </source>
</evidence>
<dbReference type="AlphaFoldDB" id="A0A2P2QN59"/>
<organism evidence="1">
    <name type="scientific">Rhizophora mucronata</name>
    <name type="common">Asiatic mangrove</name>
    <dbReference type="NCBI Taxonomy" id="61149"/>
    <lineage>
        <taxon>Eukaryota</taxon>
        <taxon>Viridiplantae</taxon>
        <taxon>Streptophyta</taxon>
        <taxon>Embryophyta</taxon>
        <taxon>Tracheophyta</taxon>
        <taxon>Spermatophyta</taxon>
        <taxon>Magnoliopsida</taxon>
        <taxon>eudicotyledons</taxon>
        <taxon>Gunneridae</taxon>
        <taxon>Pentapetalae</taxon>
        <taxon>rosids</taxon>
        <taxon>fabids</taxon>
        <taxon>Malpighiales</taxon>
        <taxon>Rhizophoraceae</taxon>
        <taxon>Rhizophora</taxon>
    </lineage>
</organism>
<dbReference type="EMBL" id="GGEC01087972">
    <property type="protein sequence ID" value="MBX68456.1"/>
    <property type="molecule type" value="Transcribed_RNA"/>
</dbReference>
<name>A0A2P2QN59_RHIMU</name>